<evidence type="ECO:0008006" key="3">
    <source>
        <dbReference type="Google" id="ProtNLM"/>
    </source>
</evidence>
<dbReference type="AlphaFoldDB" id="A0A2D3D7K8"/>
<dbReference type="Proteomes" id="UP000229907">
    <property type="component" value="Chromosome"/>
</dbReference>
<evidence type="ECO:0000313" key="1">
    <source>
        <dbReference type="EMBL" id="ATU21063.1"/>
    </source>
</evidence>
<evidence type="ECO:0000313" key="2">
    <source>
        <dbReference type="Proteomes" id="UP000229907"/>
    </source>
</evidence>
<protein>
    <recommendedName>
        <fullName evidence="3">Head-to-tail adaptor</fullName>
    </recommendedName>
</protein>
<organism evidence="1 2">
    <name type="scientific">Bifidobacterium choerinum</name>
    <dbReference type="NCBI Taxonomy" id="35760"/>
    <lineage>
        <taxon>Bacteria</taxon>
        <taxon>Bacillati</taxon>
        <taxon>Actinomycetota</taxon>
        <taxon>Actinomycetes</taxon>
        <taxon>Bifidobacteriales</taxon>
        <taxon>Bifidobacteriaceae</taxon>
        <taxon>Bifidobacterium</taxon>
    </lineage>
</organism>
<name>A0A2D3D7K8_9BIFI</name>
<dbReference type="KEGG" id="bcho:BcFMB_09170"/>
<dbReference type="RefSeq" id="WP_099721639.1">
    <property type="nucleotide sequence ID" value="NZ_CP018044.1"/>
</dbReference>
<reference evidence="1 2" key="1">
    <citation type="submission" date="2016-11" db="EMBL/GenBank/DDBJ databases">
        <title>complete genome sequence of Bifidobacterium choerinum strain FMB-1.</title>
        <authorList>
            <person name="Park C.-S."/>
            <person name="Jung D.-H."/>
            <person name="Choi D.-S."/>
        </authorList>
    </citation>
    <scope>NUCLEOTIDE SEQUENCE [LARGE SCALE GENOMIC DNA]</scope>
    <source>
        <strain evidence="1 2">FMB-1</strain>
    </source>
</reference>
<accession>A0A2D3D7K8</accession>
<dbReference type="EMBL" id="CP018044">
    <property type="protein sequence ID" value="ATU21063.1"/>
    <property type="molecule type" value="Genomic_DNA"/>
</dbReference>
<proteinExistence type="predicted"/>
<gene>
    <name evidence="1" type="ORF">BcFMB_09170</name>
</gene>
<sequence length="156" mass="17038">MSLEAFATPDELGEWLGEPITDEHDVKRAARILRAASNLIRRYTACSWAGDEVPADGLPEELNDVALSCAARYYVNPNGETQWTRQIDDAMDGGSRKVEQSGLYLTADEKSILDSVRPPSDSVIAGVGTVHTTRGDFDGYEGDGFPWWTLTGPETS</sequence>